<keyword evidence="2" id="KW-0238">DNA-binding</keyword>
<comment type="caution">
    <text evidence="5">The sequence shown here is derived from an EMBL/GenBank/DDBJ whole genome shotgun (WGS) entry which is preliminary data.</text>
</comment>
<dbReference type="PANTHER" id="PTHR43280">
    <property type="entry name" value="ARAC-FAMILY TRANSCRIPTIONAL REGULATOR"/>
    <property type="match status" value="1"/>
</dbReference>
<keyword evidence="6" id="KW-1185">Reference proteome</keyword>
<dbReference type="Gene3D" id="2.60.120.10">
    <property type="entry name" value="Jelly Rolls"/>
    <property type="match status" value="1"/>
</dbReference>
<name>F1TCM6_9FIRM</name>
<gene>
    <name evidence="5" type="ORF">Cpap_2146</name>
</gene>
<dbReference type="Pfam" id="PF12833">
    <property type="entry name" value="HTH_18"/>
    <property type="match status" value="1"/>
</dbReference>
<keyword evidence="1" id="KW-0805">Transcription regulation</keyword>
<dbReference type="PANTHER" id="PTHR43280:SF28">
    <property type="entry name" value="HTH-TYPE TRANSCRIPTIONAL ACTIVATOR RHAS"/>
    <property type="match status" value="1"/>
</dbReference>
<evidence type="ECO:0000313" key="6">
    <source>
        <dbReference type="Proteomes" id="UP000003860"/>
    </source>
</evidence>
<dbReference type="PROSITE" id="PS01124">
    <property type="entry name" value="HTH_ARAC_FAMILY_2"/>
    <property type="match status" value="1"/>
</dbReference>
<reference evidence="5" key="1">
    <citation type="submission" date="2009-07" db="EMBL/GenBank/DDBJ databases">
        <authorList>
            <consortium name="US DOE Joint Genome Institute (JGI-PGF)"/>
            <person name="Lucas S."/>
            <person name="Copeland A."/>
            <person name="Lapidus A."/>
            <person name="Glavina del Rio T."/>
            <person name="Tice H."/>
            <person name="Bruce D."/>
            <person name="Goodwin L."/>
            <person name="Pitluck S."/>
            <person name="Larimer F."/>
            <person name="Land M.L."/>
            <person name="Mouttaki H."/>
            <person name="He Z."/>
            <person name="Zhou J."/>
            <person name="Hemme C.L."/>
        </authorList>
    </citation>
    <scope>NUCLEOTIDE SEQUENCE [LARGE SCALE GENOMIC DNA]</scope>
    <source>
        <strain evidence="5">DSM 2782</strain>
    </source>
</reference>
<feature type="domain" description="HTH araC/xylS-type" evidence="4">
    <location>
        <begin position="191"/>
        <end position="289"/>
    </location>
</feature>
<dbReference type="InterPro" id="IPR014710">
    <property type="entry name" value="RmlC-like_jellyroll"/>
</dbReference>
<sequence>MDKEMLKEKVMHGDDNFPIGIHKTDIDKGRDNILYLHWHEGFEYLTVTKGRAVFKVDDLEIEVSKGEGIFINSNVLHSAHSINEEECSFFAVVCHPAFLSSYINDCINQRFINPILNHSLYFPIHLKKDVDWQRNILLLLTQVYDINKEKEFGYELLLKSKIYEIWFECIKNAKKSINKGSNTSYKTERMKVVLNYIHENYFNKIVVSEFASLVHMSDEHFCRFFKAMTHFTLVSYVNRYRIERSCVFLSQTNKKISEIAGDVGFGDISYFNKVFRKIMGCTPVDYRLSQ</sequence>
<dbReference type="Proteomes" id="UP000003860">
    <property type="component" value="Unassembled WGS sequence"/>
</dbReference>
<keyword evidence="3" id="KW-0804">Transcription</keyword>
<dbReference type="STRING" id="588581.Cpap_2146"/>
<reference evidence="5" key="2">
    <citation type="submission" date="2011-01" db="EMBL/GenBank/DDBJ databases">
        <title>The Non-contiguous Finished genome of Clostridium papyrosolvens.</title>
        <authorList>
            <person name="Lucas S."/>
            <person name="Copeland A."/>
            <person name="Lapidus A."/>
            <person name="Cheng J.-F."/>
            <person name="Goodwin L."/>
            <person name="Pitluck S."/>
            <person name="Misra M."/>
            <person name="Chertkov O."/>
            <person name="Detter J.C."/>
            <person name="Han C."/>
            <person name="Tapia R."/>
            <person name="Land M."/>
            <person name="Hauser L."/>
            <person name="Kyrpides N."/>
            <person name="Ivanova N."/>
            <person name="Pagani I."/>
            <person name="Mouttaki H."/>
            <person name="He Z."/>
            <person name="Zhou J."/>
            <person name="Hemme C.L."/>
            <person name="Woyke T."/>
        </authorList>
    </citation>
    <scope>NUCLEOTIDE SEQUENCE [LARGE SCALE GENOMIC DNA]</scope>
    <source>
        <strain evidence="5">DSM 2782</strain>
    </source>
</reference>
<dbReference type="InterPro" id="IPR018060">
    <property type="entry name" value="HTH_AraC"/>
</dbReference>
<dbReference type="GO" id="GO:0043565">
    <property type="term" value="F:sequence-specific DNA binding"/>
    <property type="evidence" value="ECO:0007669"/>
    <property type="project" value="InterPro"/>
</dbReference>
<dbReference type="EMBL" id="ACXX02000006">
    <property type="protein sequence ID" value="EGD47743.1"/>
    <property type="molecule type" value="Genomic_DNA"/>
</dbReference>
<evidence type="ECO:0000313" key="5">
    <source>
        <dbReference type="EMBL" id="EGD47743.1"/>
    </source>
</evidence>
<dbReference type="CDD" id="cd02208">
    <property type="entry name" value="cupin_RmlC-like"/>
    <property type="match status" value="1"/>
</dbReference>
<dbReference type="Pfam" id="PF02311">
    <property type="entry name" value="AraC_binding"/>
    <property type="match status" value="1"/>
</dbReference>
<dbReference type="InterPro" id="IPR009057">
    <property type="entry name" value="Homeodomain-like_sf"/>
</dbReference>
<evidence type="ECO:0000256" key="3">
    <source>
        <dbReference type="ARBA" id="ARBA00023163"/>
    </source>
</evidence>
<dbReference type="SUPFAM" id="SSF46689">
    <property type="entry name" value="Homeodomain-like"/>
    <property type="match status" value="2"/>
</dbReference>
<proteinExistence type="predicted"/>
<dbReference type="Gene3D" id="1.10.10.60">
    <property type="entry name" value="Homeodomain-like"/>
    <property type="match status" value="2"/>
</dbReference>
<dbReference type="PRINTS" id="PR00032">
    <property type="entry name" value="HTHARAC"/>
</dbReference>
<evidence type="ECO:0000256" key="1">
    <source>
        <dbReference type="ARBA" id="ARBA00023015"/>
    </source>
</evidence>
<dbReference type="SMART" id="SM00342">
    <property type="entry name" value="HTH_ARAC"/>
    <property type="match status" value="1"/>
</dbReference>
<evidence type="ECO:0000259" key="4">
    <source>
        <dbReference type="PROSITE" id="PS01124"/>
    </source>
</evidence>
<dbReference type="RefSeq" id="WP_004619079.1">
    <property type="nucleotide sequence ID" value="NZ_ACXX02000006.1"/>
</dbReference>
<dbReference type="InterPro" id="IPR003313">
    <property type="entry name" value="AraC-bd"/>
</dbReference>
<dbReference type="eggNOG" id="COG0662">
    <property type="taxonomic scope" value="Bacteria"/>
</dbReference>
<accession>F1TCM6</accession>
<dbReference type="SUPFAM" id="SSF51182">
    <property type="entry name" value="RmlC-like cupins"/>
    <property type="match status" value="1"/>
</dbReference>
<dbReference type="GO" id="GO:0003700">
    <property type="term" value="F:DNA-binding transcription factor activity"/>
    <property type="evidence" value="ECO:0007669"/>
    <property type="project" value="InterPro"/>
</dbReference>
<dbReference type="InterPro" id="IPR020449">
    <property type="entry name" value="Tscrpt_reg_AraC-type_HTH"/>
</dbReference>
<organism evidence="5 6">
    <name type="scientific">Ruminiclostridium papyrosolvens DSM 2782</name>
    <dbReference type="NCBI Taxonomy" id="588581"/>
    <lineage>
        <taxon>Bacteria</taxon>
        <taxon>Bacillati</taxon>
        <taxon>Bacillota</taxon>
        <taxon>Clostridia</taxon>
        <taxon>Eubacteriales</taxon>
        <taxon>Oscillospiraceae</taxon>
        <taxon>Ruminiclostridium</taxon>
    </lineage>
</organism>
<dbReference type="InterPro" id="IPR011051">
    <property type="entry name" value="RmlC_Cupin_sf"/>
</dbReference>
<dbReference type="eggNOG" id="COG2169">
    <property type="taxonomic scope" value="Bacteria"/>
</dbReference>
<dbReference type="OrthoDB" id="253601at2"/>
<evidence type="ECO:0000256" key="2">
    <source>
        <dbReference type="ARBA" id="ARBA00023125"/>
    </source>
</evidence>
<dbReference type="AlphaFoldDB" id="F1TCM6"/>
<protein>
    <submittedName>
        <fullName evidence="5">Transcriptional regulator, AraC family</fullName>
    </submittedName>
</protein>